<proteinExistence type="evidence at transcript level"/>
<dbReference type="AlphaFoldDB" id="D5ABT3"/>
<keyword evidence="1" id="KW-0472">Membrane</keyword>
<feature type="transmembrane region" description="Helical" evidence="1">
    <location>
        <begin position="20"/>
        <end position="40"/>
    </location>
</feature>
<protein>
    <submittedName>
        <fullName evidence="2">Uncharacterized protein</fullName>
    </submittedName>
</protein>
<dbReference type="EMBL" id="BT123698">
    <property type="protein sequence ID" value="ADE77002.1"/>
    <property type="molecule type" value="mRNA"/>
</dbReference>
<organism evidence="2">
    <name type="scientific">Picea sitchensis</name>
    <name type="common">Sitka spruce</name>
    <name type="synonym">Pinus sitchensis</name>
    <dbReference type="NCBI Taxonomy" id="3332"/>
    <lineage>
        <taxon>Eukaryota</taxon>
        <taxon>Viridiplantae</taxon>
        <taxon>Streptophyta</taxon>
        <taxon>Embryophyta</taxon>
        <taxon>Tracheophyta</taxon>
        <taxon>Spermatophyta</taxon>
        <taxon>Pinopsida</taxon>
        <taxon>Pinidae</taxon>
        <taxon>Conifers I</taxon>
        <taxon>Pinales</taxon>
        <taxon>Pinaceae</taxon>
        <taxon>Picea</taxon>
    </lineage>
</organism>
<keyword evidence="1" id="KW-1133">Transmembrane helix</keyword>
<reference evidence="2" key="1">
    <citation type="submission" date="2010-04" db="EMBL/GenBank/DDBJ databases">
        <authorList>
            <person name="Reid K.E."/>
            <person name="Liao N."/>
            <person name="Chan S."/>
            <person name="Docking R."/>
            <person name="Taylor G."/>
            <person name="Moore R."/>
            <person name="Mayo M."/>
            <person name="Munro S."/>
            <person name="King J."/>
            <person name="Yanchuk A."/>
            <person name="Holt R."/>
            <person name="Jones S."/>
            <person name="Marra M."/>
            <person name="Ritland C.E."/>
            <person name="Ritland K."/>
            <person name="Bohlmann J."/>
        </authorList>
    </citation>
    <scope>NUCLEOTIDE SEQUENCE</scope>
    <source>
        <tissue evidence="2">Bud</tissue>
    </source>
</reference>
<sequence>MALGIHPSFFLHLNIFDFVLQHPALSFSLVFFVFLLHISLCEDNMRFYSVHVRCCFV</sequence>
<evidence type="ECO:0000256" key="1">
    <source>
        <dbReference type="SAM" id="Phobius"/>
    </source>
</evidence>
<accession>D5ABT3</accession>
<name>D5ABT3_PICSI</name>
<keyword evidence="1" id="KW-0812">Transmembrane</keyword>
<evidence type="ECO:0000313" key="2">
    <source>
        <dbReference type="EMBL" id="ADE77002.1"/>
    </source>
</evidence>